<proteinExistence type="predicted"/>
<name>A0A2T7DQV6_9POAL</name>
<organism evidence="3 4">
    <name type="scientific">Panicum hallii var. hallii</name>
    <dbReference type="NCBI Taxonomy" id="1504633"/>
    <lineage>
        <taxon>Eukaryota</taxon>
        <taxon>Viridiplantae</taxon>
        <taxon>Streptophyta</taxon>
        <taxon>Embryophyta</taxon>
        <taxon>Tracheophyta</taxon>
        <taxon>Spermatophyta</taxon>
        <taxon>Magnoliopsida</taxon>
        <taxon>Liliopsida</taxon>
        <taxon>Poales</taxon>
        <taxon>Poaceae</taxon>
        <taxon>PACMAD clade</taxon>
        <taxon>Panicoideae</taxon>
        <taxon>Panicodae</taxon>
        <taxon>Paniceae</taxon>
        <taxon>Panicinae</taxon>
        <taxon>Panicum</taxon>
        <taxon>Panicum sect. Panicum</taxon>
    </lineage>
</organism>
<evidence type="ECO:0000313" key="4">
    <source>
        <dbReference type="Proteomes" id="UP000244336"/>
    </source>
</evidence>
<evidence type="ECO:0000259" key="2">
    <source>
        <dbReference type="Pfam" id="PF26133"/>
    </source>
</evidence>
<dbReference type="InterPro" id="IPR058352">
    <property type="entry name" value="DUF8039"/>
</dbReference>
<gene>
    <name evidence="3" type="ORF">GQ55_5G472400</name>
</gene>
<dbReference type="Pfam" id="PF26133">
    <property type="entry name" value="DUF8039"/>
    <property type="match status" value="1"/>
</dbReference>
<reference evidence="3 4" key="1">
    <citation type="submission" date="2018-04" db="EMBL/GenBank/DDBJ databases">
        <title>WGS assembly of Panicum hallii var. hallii HAL2.</title>
        <authorList>
            <person name="Lovell J."/>
            <person name="Jenkins J."/>
            <person name="Lowry D."/>
            <person name="Mamidi S."/>
            <person name="Sreedasyam A."/>
            <person name="Weng X."/>
            <person name="Barry K."/>
            <person name="Bonette J."/>
            <person name="Campitelli B."/>
            <person name="Daum C."/>
            <person name="Gordon S."/>
            <person name="Gould B."/>
            <person name="Lipzen A."/>
            <person name="MacQueen A."/>
            <person name="Palacio-Mejia J."/>
            <person name="Plott C."/>
            <person name="Shakirov E."/>
            <person name="Shu S."/>
            <person name="Yoshinaga Y."/>
            <person name="Zane M."/>
            <person name="Rokhsar D."/>
            <person name="Grimwood J."/>
            <person name="Schmutz J."/>
            <person name="Juenger T."/>
        </authorList>
    </citation>
    <scope>NUCLEOTIDE SEQUENCE [LARGE SCALE GENOMIC DNA]</scope>
    <source>
        <strain evidence="4">cv. HAL2</strain>
    </source>
</reference>
<dbReference type="Gramene" id="PUZ57967">
    <property type="protein sequence ID" value="PUZ57967"/>
    <property type="gene ID" value="GQ55_5G472400"/>
</dbReference>
<dbReference type="AlphaFoldDB" id="A0A2T7DQV6"/>
<dbReference type="EMBL" id="CM009753">
    <property type="protein sequence ID" value="PUZ57967.1"/>
    <property type="molecule type" value="Genomic_DNA"/>
</dbReference>
<protein>
    <recommendedName>
        <fullName evidence="2">DUF8039 domain-containing protein</fullName>
    </recommendedName>
</protein>
<keyword evidence="4" id="KW-1185">Reference proteome</keyword>
<sequence>MSSERRSSFTSTAAGVSQSRGTERPSVLTSVEPDTIDGLARPTRCSLLVQVGGSSRLELDDVQVSADCAVVKIDLLHEFAKDIKLDVPPDDMTTTLRDAVARRVQWRRAGIDIDPEDADSVRTTEPQPQSPPLPPMFSEPRPQLPDPWEEFPDPHPPVPTRPQITPPPPVPTEPATAPKKPSKAKSQLPLPRSRARLIL</sequence>
<feature type="region of interest" description="Disordered" evidence="1">
    <location>
        <begin position="110"/>
        <end position="199"/>
    </location>
</feature>
<evidence type="ECO:0000256" key="1">
    <source>
        <dbReference type="SAM" id="MobiDB-lite"/>
    </source>
</evidence>
<accession>A0A2T7DQV6</accession>
<dbReference type="Proteomes" id="UP000244336">
    <property type="component" value="Chromosome 5"/>
</dbReference>
<evidence type="ECO:0000313" key="3">
    <source>
        <dbReference type="EMBL" id="PUZ57967.1"/>
    </source>
</evidence>
<feature type="region of interest" description="Disordered" evidence="1">
    <location>
        <begin position="1"/>
        <end position="35"/>
    </location>
</feature>
<feature type="compositionally biased region" description="Pro residues" evidence="1">
    <location>
        <begin position="128"/>
        <end position="145"/>
    </location>
</feature>
<feature type="compositionally biased region" description="Polar residues" evidence="1">
    <location>
        <begin position="8"/>
        <end position="20"/>
    </location>
</feature>
<feature type="compositionally biased region" description="Low complexity" evidence="1">
    <location>
        <begin position="173"/>
        <end position="191"/>
    </location>
</feature>
<feature type="compositionally biased region" description="Pro residues" evidence="1">
    <location>
        <begin position="154"/>
        <end position="172"/>
    </location>
</feature>
<feature type="domain" description="DUF8039" evidence="2">
    <location>
        <begin position="59"/>
        <end position="113"/>
    </location>
</feature>